<organism evidence="3 4">
    <name type="scientific">Rudanella paleaurantiibacter</name>
    <dbReference type="NCBI Taxonomy" id="2614655"/>
    <lineage>
        <taxon>Bacteria</taxon>
        <taxon>Pseudomonadati</taxon>
        <taxon>Bacteroidota</taxon>
        <taxon>Cytophagia</taxon>
        <taxon>Cytophagales</taxon>
        <taxon>Cytophagaceae</taxon>
        <taxon>Rudanella</taxon>
    </lineage>
</organism>
<feature type="signal peptide" evidence="2">
    <location>
        <begin position="1"/>
        <end position="20"/>
    </location>
</feature>
<keyword evidence="4" id="KW-1185">Reference proteome</keyword>
<dbReference type="PROSITE" id="PS51257">
    <property type="entry name" value="PROKAR_LIPOPROTEIN"/>
    <property type="match status" value="1"/>
</dbReference>
<dbReference type="EMBL" id="WELI01000001">
    <property type="protein sequence ID" value="KAB7732745.1"/>
    <property type="molecule type" value="Genomic_DNA"/>
</dbReference>
<name>A0A7J5U4Q1_9BACT</name>
<sequence length="87" mass="8844">MKKRNGSVWALTLMTVVVMASCGERKTESGSATANSDSMSAVEQGNTPVMGMQGDTANSSTTGPTQAPPDSADGGAIVPANVNVRKE</sequence>
<dbReference type="Proteomes" id="UP000488299">
    <property type="component" value="Unassembled WGS sequence"/>
</dbReference>
<evidence type="ECO:0000313" key="3">
    <source>
        <dbReference type="EMBL" id="KAB7732745.1"/>
    </source>
</evidence>
<feature type="compositionally biased region" description="Polar residues" evidence="1">
    <location>
        <begin position="55"/>
        <end position="65"/>
    </location>
</feature>
<accession>A0A7J5U4Q1</accession>
<reference evidence="3 4" key="1">
    <citation type="submission" date="2019-10" db="EMBL/GenBank/DDBJ databases">
        <title>Rudanella paleaurantiibacter sp. nov., isolated from sludge.</title>
        <authorList>
            <person name="Xu S.Q."/>
        </authorList>
    </citation>
    <scope>NUCLEOTIDE SEQUENCE [LARGE SCALE GENOMIC DNA]</scope>
    <source>
        <strain evidence="3 4">HX-22-17</strain>
    </source>
</reference>
<evidence type="ECO:0000313" key="4">
    <source>
        <dbReference type="Proteomes" id="UP000488299"/>
    </source>
</evidence>
<feature type="region of interest" description="Disordered" evidence="1">
    <location>
        <begin position="24"/>
        <end position="87"/>
    </location>
</feature>
<feature type="compositionally biased region" description="Polar residues" evidence="1">
    <location>
        <begin position="29"/>
        <end position="47"/>
    </location>
</feature>
<dbReference type="RefSeq" id="WP_152122304.1">
    <property type="nucleotide sequence ID" value="NZ_WELI01000001.1"/>
</dbReference>
<protein>
    <submittedName>
        <fullName evidence="3">Uncharacterized protein</fullName>
    </submittedName>
</protein>
<feature type="chain" id="PRO_5029903065" evidence="2">
    <location>
        <begin position="21"/>
        <end position="87"/>
    </location>
</feature>
<evidence type="ECO:0000256" key="2">
    <source>
        <dbReference type="SAM" id="SignalP"/>
    </source>
</evidence>
<keyword evidence="2" id="KW-0732">Signal</keyword>
<gene>
    <name evidence="3" type="ORF">F5984_01995</name>
</gene>
<comment type="caution">
    <text evidence="3">The sequence shown here is derived from an EMBL/GenBank/DDBJ whole genome shotgun (WGS) entry which is preliminary data.</text>
</comment>
<evidence type="ECO:0000256" key="1">
    <source>
        <dbReference type="SAM" id="MobiDB-lite"/>
    </source>
</evidence>
<dbReference type="AlphaFoldDB" id="A0A7J5U4Q1"/>
<proteinExistence type="predicted"/>